<gene>
    <name evidence="2" type="ORF">GALL_423690</name>
</gene>
<organism evidence="2">
    <name type="scientific">mine drainage metagenome</name>
    <dbReference type="NCBI Taxonomy" id="410659"/>
    <lineage>
        <taxon>unclassified sequences</taxon>
        <taxon>metagenomes</taxon>
        <taxon>ecological metagenomes</taxon>
    </lineage>
</organism>
<sequence>MGGVVGERAARQLIGADLSGVRDAAGEQPVEGRRRERDGGHGRAAGRADAPGGVNDVTVIVLLIEIR</sequence>
<accession>A0A1J5PYE7</accession>
<feature type="compositionally biased region" description="Basic and acidic residues" evidence="1">
    <location>
        <begin position="30"/>
        <end position="41"/>
    </location>
</feature>
<name>A0A1J5PYE7_9ZZZZ</name>
<feature type="region of interest" description="Disordered" evidence="1">
    <location>
        <begin position="18"/>
        <end position="52"/>
    </location>
</feature>
<protein>
    <submittedName>
        <fullName evidence="2">Uncharacterized protein</fullName>
    </submittedName>
</protein>
<dbReference type="AlphaFoldDB" id="A0A1J5PYE7"/>
<comment type="caution">
    <text evidence="2">The sequence shown here is derived from an EMBL/GenBank/DDBJ whole genome shotgun (WGS) entry which is preliminary data.</text>
</comment>
<proteinExistence type="predicted"/>
<evidence type="ECO:0000313" key="2">
    <source>
        <dbReference type="EMBL" id="OIQ75952.1"/>
    </source>
</evidence>
<evidence type="ECO:0000256" key="1">
    <source>
        <dbReference type="SAM" id="MobiDB-lite"/>
    </source>
</evidence>
<dbReference type="EMBL" id="MLJW01002006">
    <property type="protein sequence ID" value="OIQ75952.1"/>
    <property type="molecule type" value="Genomic_DNA"/>
</dbReference>
<reference evidence="2" key="1">
    <citation type="submission" date="2016-10" db="EMBL/GenBank/DDBJ databases">
        <title>Sequence of Gallionella enrichment culture.</title>
        <authorList>
            <person name="Poehlein A."/>
            <person name="Muehling M."/>
            <person name="Daniel R."/>
        </authorList>
    </citation>
    <scope>NUCLEOTIDE SEQUENCE</scope>
</reference>